<organism evidence="1 2">
    <name type="scientific">Fraxinus pennsylvanica</name>
    <dbReference type="NCBI Taxonomy" id="56036"/>
    <lineage>
        <taxon>Eukaryota</taxon>
        <taxon>Viridiplantae</taxon>
        <taxon>Streptophyta</taxon>
        <taxon>Embryophyta</taxon>
        <taxon>Tracheophyta</taxon>
        <taxon>Spermatophyta</taxon>
        <taxon>Magnoliopsida</taxon>
        <taxon>eudicotyledons</taxon>
        <taxon>Gunneridae</taxon>
        <taxon>Pentapetalae</taxon>
        <taxon>asterids</taxon>
        <taxon>lamiids</taxon>
        <taxon>Lamiales</taxon>
        <taxon>Oleaceae</taxon>
        <taxon>Oleeae</taxon>
        <taxon>Fraxinus</taxon>
    </lineage>
</organism>
<sequence length="127" mass="13569">MVRSRGKGAITAGGGCRSGKGGDGLVTASGAETTAVLGTVAAGVTRMLTTFPHEECIESKARSSTYKSTALSSGKVDVKLRPKSMSTCVIQIQGIHLSPRDRRHIQMLRYTTKDQQHKAPEWEPQVA</sequence>
<name>A0AAD2A9J8_9LAMI</name>
<accession>A0AAD2A9J8</accession>
<reference evidence="1" key="1">
    <citation type="submission" date="2023-05" db="EMBL/GenBank/DDBJ databases">
        <authorList>
            <person name="Huff M."/>
        </authorList>
    </citation>
    <scope>NUCLEOTIDE SEQUENCE</scope>
</reference>
<dbReference type="AlphaFoldDB" id="A0AAD2A9J8"/>
<keyword evidence="2" id="KW-1185">Reference proteome</keyword>
<proteinExistence type="predicted"/>
<evidence type="ECO:0000313" key="1">
    <source>
        <dbReference type="EMBL" id="CAI9781185.1"/>
    </source>
</evidence>
<dbReference type="EMBL" id="OU503053">
    <property type="protein sequence ID" value="CAI9781185.1"/>
    <property type="molecule type" value="Genomic_DNA"/>
</dbReference>
<evidence type="ECO:0000313" key="2">
    <source>
        <dbReference type="Proteomes" id="UP000834106"/>
    </source>
</evidence>
<protein>
    <submittedName>
        <fullName evidence="1">Uncharacterized protein</fullName>
    </submittedName>
</protein>
<gene>
    <name evidence="1" type="ORF">FPE_LOCUS28615</name>
</gene>
<dbReference type="Proteomes" id="UP000834106">
    <property type="component" value="Chromosome 18"/>
</dbReference>